<evidence type="ECO:0000313" key="6">
    <source>
        <dbReference type="EMBL" id="MDR7154306.1"/>
    </source>
</evidence>
<dbReference type="PROSITE" id="PS51257">
    <property type="entry name" value="PROKAR_LIPOPROTEIN"/>
    <property type="match status" value="1"/>
</dbReference>
<organism evidence="6 7">
    <name type="scientific">Sphingobium xenophagum</name>
    <dbReference type="NCBI Taxonomy" id="121428"/>
    <lineage>
        <taxon>Bacteria</taxon>
        <taxon>Pseudomonadati</taxon>
        <taxon>Pseudomonadota</taxon>
        <taxon>Alphaproteobacteria</taxon>
        <taxon>Sphingomonadales</taxon>
        <taxon>Sphingomonadaceae</taxon>
        <taxon>Sphingobium</taxon>
    </lineage>
</organism>
<dbReference type="Gene3D" id="2.115.10.20">
    <property type="entry name" value="Glycosyl hydrolase domain, family 43"/>
    <property type="match status" value="1"/>
</dbReference>
<dbReference type="SUPFAM" id="SSF75005">
    <property type="entry name" value="Arabinanase/levansucrase/invertase"/>
    <property type="match status" value="1"/>
</dbReference>
<dbReference type="InterPro" id="IPR023296">
    <property type="entry name" value="Glyco_hydro_beta-prop_sf"/>
</dbReference>
<sequence length="311" mass="34230">MNRRDFTLGAGALALTACATHPVVGADPLVFAYFTTGKGEADGLKLATSDDGFTFRPLAGERSLLVPQVGEKKLLRDPFLFRDGALYHLLWTTAWEGVTIGHATSRDLVHWSPQQAIPVMANISGTRNCWAPEAIYDPRARHWLLFWSSTVTGRYRETEGTSESGYNHRLWSTTTRDFTTFSPPQPLYDPGFSVIDGSFAHAPDGSLHLIVKDETVSPPRKWLRSASAHSPSGPFGALSAPFSPAWVEGPMTARIGDALICYYDIYKEGRWGAAMTRDMVTWQDVSDRLILPAGARHGSLLAVPRRVIEAI</sequence>
<comment type="caution">
    <text evidence="6">The sequence shown here is derived from an EMBL/GenBank/DDBJ whole genome shotgun (WGS) entry which is preliminary data.</text>
</comment>
<evidence type="ECO:0000256" key="5">
    <source>
        <dbReference type="RuleBase" id="RU361187"/>
    </source>
</evidence>
<dbReference type="PANTHER" id="PTHR43301">
    <property type="entry name" value="ARABINAN ENDO-1,5-ALPHA-L-ARABINOSIDASE"/>
    <property type="match status" value="1"/>
</dbReference>
<dbReference type="CDD" id="cd08983">
    <property type="entry name" value="GH43_Bt3655-like"/>
    <property type="match status" value="1"/>
</dbReference>
<comment type="pathway">
    <text evidence="1">Glycan metabolism; L-arabinan degradation.</text>
</comment>
<evidence type="ECO:0008006" key="8">
    <source>
        <dbReference type="Google" id="ProtNLM"/>
    </source>
</evidence>
<dbReference type="Pfam" id="PF04616">
    <property type="entry name" value="Glyco_hydro_43"/>
    <property type="match status" value="1"/>
</dbReference>
<dbReference type="EMBL" id="JAVDWV010000004">
    <property type="protein sequence ID" value="MDR7154306.1"/>
    <property type="molecule type" value="Genomic_DNA"/>
</dbReference>
<dbReference type="InterPro" id="IPR006710">
    <property type="entry name" value="Glyco_hydro_43"/>
</dbReference>
<keyword evidence="3 5" id="KW-0378">Hydrolase</keyword>
<dbReference type="Proteomes" id="UP001267638">
    <property type="component" value="Unassembled WGS sequence"/>
</dbReference>
<name>A0ABU1WZF7_SPHXE</name>
<keyword evidence="7" id="KW-1185">Reference proteome</keyword>
<evidence type="ECO:0000313" key="7">
    <source>
        <dbReference type="Proteomes" id="UP001267638"/>
    </source>
</evidence>
<gene>
    <name evidence="6" type="ORF">J2W40_001118</name>
</gene>
<evidence type="ECO:0000256" key="2">
    <source>
        <dbReference type="ARBA" id="ARBA00009865"/>
    </source>
</evidence>
<evidence type="ECO:0000256" key="4">
    <source>
        <dbReference type="ARBA" id="ARBA00023295"/>
    </source>
</evidence>
<evidence type="ECO:0000256" key="3">
    <source>
        <dbReference type="ARBA" id="ARBA00022801"/>
    </source>
</evidence>
<reference evidence="6 7" key="1">
    <citation type="submission" date="2023-07" db="EMBL/GenBank/DDBJ databases">
        <title>Sorghum-associated microbial communities from plants grown in Nebraska, USA.</title>
        <authorList>
            <person name="Schachtman D."/>
        </authorList>
    </citation>
    <scope>NUCLEOTIDE SEQUENCE [LARGE SCALE GENOMIC DNA]</scope>
    <source>
        <strain evidence="6 7">4256</strain>
    </source>
</reference>
<dbReference type="PANTHER" id="PTHR43301:SF3">
    <property type="entry name" value="ARABINAN ENDO-1,5-ALPHA-L-ARABINOSIDASE A-RELATED"/>
    <property type="match status" value="1"/>
</dbReference>
<accession>A0ABU1WZF7</accession>
<protein>
    <recommendedName>
        <fullName evidence="8">Beta-galactosidase</fullName>
    </recommendedName>
</protein>
<proteinExistence type="inferred from homology"/>
<keyword evidence="4 5" id="KW-0326">Glycosidase</keyword>
<evidence type="ECO:0000256" key="1">
    <source>
        <dbReference type="ARBA" id="ARBA00004834"/>
    </source>
</evidence>
<comment type="similarity">
    <text evidence="2 5">Belongs to the glycosyl hydrolase 43 family.</text>
</comment>
<dbReference type="RefSeq" id="WP_310222502.1">
    <property type="nucleotide sequence ID" value="NZ_JAVDWV010000004.1"/>
</dbReference>
<dbReference type="InterPro" id="IPR050727">
    <property type="entry name" value="GH43_arabinanases"/>
</dbReference>